<organism evidence="1 2">
    <name type="scientific">Aspergillus calidoustus</name>
    <dbReference type="NCBI Taxonomy" id="454130"/>
    <lineage>
        <taxon>Eukaryota</taxon>
        <taxon>Fungi</taxon>
        <taxon>Dikarya</taxon>
        <taxon>Ascomycota</taxon>
        <taxon>Pezizomycotina</taxon>
        <taxon>Eurotiomycetes</taxon>
        <taxon>Eurotiomycetidae</taxon>
        <taxon>Eurotiales</taxon>
        <taxon>Aspergillaceae</taxon>
        <taxon>Aspergillus</taxon>
        <taxon>Aspergillus subgen. Nidulantes</taxon>
    </lineage>
</organism>
<evidence type="ECO:0000313" key="1">
    <source>
        <dbReference type="EMBL" id="CEL10166.1"/>
    </source>
</evidence>
<gene>
    <name evidence="1" type="ORF">ASPCAL13291</name>
</gene>
<dbReference type="InterPro" id="IPR043129">
    <property type="entry name" value="ATPase_NBD"/>
</dbReference>
<reference evidence="2" key="1">
    <citation type="journal article" date="2016" name="Genome Announc.">
        <title>Draft genome sequences of fungus Aspergillus calidoustus.</title>
        <authorList>
            <person name="Horn F."/>
            <person name="Linde J."/>
            <person name="Mattern D.J."/>
            <person name="Walther G."/>
            <person name="Guthke R."/>
            <person name="Scherlach K."/>
            <person name="Martin K."/>
            <person name="Brakhage A.A."/>
            <person name="Petzke L."/>
            <person name="Valiante V."/>
        </authorList>
    </citation>
    <scope>NUCLEOTIDE SEQUENCE [LARGE SCALE GENOMIC DNA]</scope>
    <source>
        <strain evidence="2">SF006504</strain>
    </source>
</reference>
<dbReference type="Proteomes" id="UP000054771">
    <property type="component" value="Unassembled WGS sequence"/>
</dbReference>
<dbReference type="AlphaFoldDB" id="A0A0U5GE88"/>
<accession>A0A0U5GE88</accession>
<dbReference type="SUPFAM" id="SSF53067">
    <property type="entry name" value="Actin-like ATPase domain"/>
    <property type="match status" value="1"/>
</dbReference>
<dbReference type="EMBL" id="CDMC01000017">
    <property type="protein sequence ID" value="CEL10166.1"/>
    <property type="molecule type" value="Genomic_DNA"/>
</dbReference>
<evidence type="ECO:0000313" key="2">
    <source>
        <dbReference type="Proteomes" id="UP000054771"/>
    </source>
</evidence>
<keyword evidence="2" id="KW-1185">Reference proteome</keyword>
<proteinExistence type="predicted"/>
<sequence>MREIIDPAIQGIVELVLDNITERVENEESRIIQTVCLVGGFSQLPYLRNRLADALKNLMVETWSLPQRGKGLDSISLSDIRHLPRWLIRRGHKLKEGDEQVVRLVILHRESAARLGLICFFADNRAGGPPDKIDLSIRRIHVIKIKLDDLMLRRAAWSLVDGIKTYFVRADVYWSVVRTSHTSRVVKLRIIVNQDVVGEDTVGIAT</sequence>
<protein>
    <submittedName>
        <fullName evidence="1">Uncharacterized protein</fullName>
    </submittedName>
</protein>
<name>A0A0U5GE88_ASPCI</name>